<sequence length="83" mass="9481">MAADNRIPELLIILKEHPDIIYTSKLINISDIVQEYKVRNNQNNKYDIGDQNKKRKNQPDICGSAPISFEIPVVSDRSKLDQG</sequence>
<name>A0ABM8VXH2_GIGMA</name>
<feature type="region of interest" description="Disordered" evidence="1">
    <location>
        <begin position="44"/>
        <end position="63"/>
    </location>
</feature>
<reference evidence="2 3" key="1">
    <citation type="submission" date="2021-06" db="EMBL/GenBank/DDBJ databases">
        <authorList>
            <person name="Kallberg Y."/>
            <person name="Tangrot J."/>
            <person name="Rosling A."/>
        </authorList>
    </citation>
    <scope>NUCLEOTIDE SEQUENCE [LARGE SCALE GENOMIC DNA]</scope>
    <source>
        <strain evidence="2 3">120-4 pot B 10/14</strain>
    </source>
</reference>
<keyword evidence="3" id="KW-1185">Reference proteome</keyword>
<comment type="caution">
    <text evidence="2">The sequence shown here is derived from an EMBL/GenBank/DDBJ whole genome shotgun (WGS) entry which is preliminary data.</text>
</comment>
<evidence type="ECO:0000313" key="2">
    <source>
        <dbReference type="EMBL" id="CAG8471165.1"/>
    </source>
</evidence>
<proteinExistence type="predicted"/>
<organism evidence="2 3">
    <name type="scientific">Gigaspora margarita</name>
    <dbReference type="NCBI Taxonomy" id="4874"/>
    <lineage>
        <taxon>Eukaryota</taxon>
        <taxon>Fungi</taxon>
        <taxon>Fungi incertae sedis</taxon>
        <taxon>Mucoromycota</taxon>
        <taxon>Glomeromycotina</taxon>
        <taxon>Glomeromycetes</taxon>
        <taxon>Diversisporales</taxon>
        <taxon>Gigasporaceae</taxon>
        <taxon>Gigaspora</taxon>
    </lineage>
</organism>
<protein>
    <submittedName>
        <fullName evidence="2">34373_t:CDS:1</fullName>
    </submittedName>
</protein>
<dbReference type="EMBL" id="CAJVQB010000153">
    <property type="protein sequence ID" value="CAG8471165.1"/>
    <property type="molecule type" value="Genomic_DNA"/>
</dbReference>
<evidence type="ECO:0000256" key="1">
    <source>
        <dbReference type="SAM" id="MobiDB-lite"/>
    </source>
</evidence>
<gene>
    <name evidence="2" type="ORF">GMARGA_LOCUS784</name>
</gene>
<evidence type="ECO:0000313" key="3">
    <source>
        <dbReference type="Proteomes" id="UP000789901"/>
    </source>
</evidence>
<accession>A0ABM8VXH2</accession>
<dbReference type="Proteomes" id="UP000789901">
    <property type="component" value="Unassembled WGS sequence"/>
</dbReference>